<dbReference type="AlphaFoldDB" id="E9GA95"/>
<dbReference type="FunFam" id="3.40.970.10:FF:000001">
    <property type="entry name" value="Ribonuclease H1"/>
    <property type="match status" value="1"/>
</dbReference>
<evidence type="ECO:0000256" key="2">
    <source>
        <dbReference type="ARBA" id="ARBA00005300"/>
    </source>
</evidence>
<keyword evidence="7" id="KW-0378">Hydrolase</keyword>
<dbReference type="GO" id="GO:0004523">
    <property type="term" value="F:RNA-DNA hybrid ribonuclease activity"/>
    <property type="evidence" value="ECO:0000318"/>
    <property type="project" value="GO_Central"/>
</dbReference>
<evidence type="ECO:0000256" key="1">
    <source>
        <dbReference type="ARBA" id="ARBA00001946"/>
    </source>
</evidence>
<comment type="similarity">
    <text evidence="2">Belongs to the RNase H family.</text>
</comment>
<feature type="compositionally biased region" description="Basic residues" evidence="9">
    <location>
        <begin position="124"/>
        <end position="135"/>
    </location>
</feature>
<evidence type="ECO:0000256" key="3">
    <source>
        <dbReference type="ARBA" id="ARBA00012180"/>
    </source>
</evidence>
<dbReference type="InterPro" id="IPR009027">
    <property type="entry name" value="Ribosomal_bL9/RNase_H1_N"/>
</dbReference>
<dbReference type="STRING" id="6669.E9GA95"/>
<evidence type="ECO:0000256" key="9">
    <source>
        <dbReference type="SAM" id="MobiDB-lite"/>
    </source>
</evidence>
<dbReference type="HOGENOM" id="CLU_1715089_0_0_1"/>
<evidence type="ECO:0000256" key="5">
    <source>
        <dbReference type="ARBA" id="ARBA00022723"/>
    </source>
</evidence>
<accession>E9GA95</accession>
<keyword evidence="5" id="KW-0479">Metal-binding</keyword>
<dbReference type="EC" id="3.1.26.4" evidence="3"/>
<evidence type="ECO:0000313" key="11">
    <source>
        <dbReference type="EMBL" id="EFX83745.1"/>
    </source>
</evidence>
<dbReference type="SUPFAM" id="SSF55658">
    <property type="entry name" value="L9 N-domain-like"/>
    <property type="match status" value="1"/>
</dbReference>
<reference evidence="11 12" key="1">
    <citation type="journal article" date="2011" name="Science">
        <title>The ecoresponsive genome of Daphnia pulex.</title>
        <authorList>
            <person name="Colbourne J.K."/>
            <person name="Pfrender M.E."/>
            <person name="Gilbert D."/>
            <person name="Thomas W.K."/>
            <person name="Tucker A."/>
            <person name="Oakley T.H."/>
            <person name="Tokishita S."/>
            <person name="Aerts A."/>
            <person name="Arnold G.J."/>
            <person name="Basu M.K."/>
            <person name="Bauer D.J."/>
            <person name="Caceres C.E."/>
            <person name="Carmel L."/>
            <person name="Casola C."/>
            <person name="Choi J.H."/>
            <person name="Detter J.C."/>
            <person name="Dong Q."/>
            <person name="Dusheyko S."/>
            <person name="Eads B.D."/>
            <person name="Frohlich T."/>
            <person name="Geiler-Samerotte K.A."/>
            <person name="Gerlach D."/>
            <person name="Hatcher P."/>
            <person name="Jogdeo S."/>
            <person name="Krijgsveld J."/>
            <person name="Kriventseva E.V."/>
            <person name="Kultz D."/>
            <person name="Laforsch C."/>
            <person name="Lindquist E."/>
            <person name="Lopez J."/>
            <person name="Manak J.R."/>
            <person name="Muller J."/>
            <person name="Pangilinan J."/>
            <person name="Patwardhan R.P."/>
            <person name="Pitluck S."/>
            <person name="Pritham E.J."/>
            <person name="Rechtsteiner A."/>
            <person name="Rho M."/>
            <person name="Rogozin I.B."/>
            <person name="Sakarya O."/>
            <person name="Salamov A."/>
            <person name="Schaack S."/>
            <person name="Shapiro H."/>
            <person name="Shiga Y."/>
            <person name="Skalitzky C."/>
            <person name="Smith Z."/>
            <person name="Souvorov A."/>
            <person name="Sung W."/>
            <person name="Tang Z."/>
            <person name="Tsuchiya D."/>
            <person name="Tu H."/>
            <person name="Vos H."/>
            <person name="Wang M."/>
            <person name="Wolf Y.I."/>
            <person name="Yamagata H."/>
            <person name="Yamada T."/>
            <person name="Ye Y."/>
            <person name="Shaw J.R."/>
            <person name="Andrews J."/>
            <person name="Crease T.J."/>
            <person name="Tang H."/>
            <person name="Lucas S.M."/>
            <person name="Robertson H.M."/>
            <person name="Bork P."/>
            <person name="Koonin E.V."/>
            <person name="Zdobnov E.M."/>
            <person name="Grigoriev I.V."/>
            <person name="Lynch M."/>
            <person name="Boore J.L."/>
        </authorList>
    </citation>
    <scope>NUCLEOTIDE SEQUENCE [LARGE SCALE GENOMIC DNA]</scope>
</reference>
<evidence type="ECO:0000259" key="10">
    <source>
        <dbReference type="Pfam" id="PF01693"/>
    </source>
</evidence>
<keyword evidence="12" id="KW-1185">Reference proteome</keyword>
<dbReference type="EMBL" id="GL732536">
    <property type="protein sequence ID" value="EFX83745.1"/>
    <property type="molecule type" value="Genomic_DNA"/>
</dbReference>
<dbReference type="KEGG" id="dpx:DAPPUDRAFT_239866"/>
<dbReference type="OrthoDB" id="6340616at2759"/>
<evidence type="ECO:0000313" key="12">
    <source>
        <dbReference type="Proteomes" id="UP000000305"/>
    </source>
</evidence>
<dbReference type="Proteomes" id="UP000000305">
    <property type="component" value="Unassembled WGS sequence"/>
</dbReference>
<dbReference type="InterPro" id="IPR037056">
    <property type="entry name" value="RNase_H1_N_sf"/>
</dbReference>
<evidence type="ECO:0000256" key="4">
    <source>
        <dbReference type="ARBA" id="ARBA00022722"/>
    </source>
</evidence>
<sequence>MSFYAVARGRRVGIYPNTTFFRAECQSQIQGYPGAQFKKFSSQQEAEGFIQQRNSDTPEILPVKPRASQLPKASDDLKKFESSFSGSGNQSPTAKASTSGSQSKAECKAQVDGCGLPNTESLKPRKKLNSSFRKIKFKREPEPPMFLNLANLY</sequence>
<evidence type="ECO:0000256" key="8">
    <source>
        <dbReference type="ARBA" id="ARBA00022842"/>
    </source>
</evidence>
<comment type="cofactor">
    <cofactor evidence="1">
        <name>Mg(2+)</name>
        <dbReference type="ChEBI" id="CHEBI:18420"/>
    </cofactor>
</comment>
<protein>
    <recommendedName>
        <fullName evidence="3">ribonuclease H</fullName>
        <ecNumber evidence="3">3.1.26.4</ecNumber>
    </recommendedName>
</protein>
<dbReference type="Pfam" id="PF01693">
    <property type="entry name" value="Cauli_VI"/>
    <property type="match status" value="1"/>
</dbReference>
<keyword evidence="8" id="KW-0460">Magnesium</keyword>
<keyword evidence="6" id="KW-0255">Endonuclease</keyword>
<proteinExistence type="inferred from homology"/>
<feature type="compositionally biased region" description="Polar residues" evidence="9">
    <location>
        <begin position="82"/>
        <end position="104"/>
    </location>
</feature>
<dbReference type="InterPro" id="IPR011320">
    <property type="entry name" value="RNase_H1_N"/>
</dbReference>
<feature type="region of interest" description="Disordered" evidence="9">
    <location>
        <begin position="52"/>
        <end position="135"/>
    </location>
</feature>
<evidence type="ECO:0000256" key="6">
    <source>
        <dbReference type="ARBA" id="ARBA00022759"/>
    </source>
</evidence>
<feature type="domain" description="Ribonuclease H1 N-terminal" evidence="10">
    <location>
        <begin position="3"/>
        <end position="49"/>
    </location>
</feature>
<dbReference type="InParanoid" id="E9GA95"/>
<gene>
    <name evidence="11" type="ORF">DAPPUDRAFT_239866</name>
</gene>
<dbReference type="GO" id="GO:0043137">
    <property type="term" value="P:DNA replication, removal of RNA primer"/>
    <property type="evidence" value="ECO:0000318"/>
    <property type="project" value="GO_Central"/>
</dbReference>
<dbReference type="Gene3D" id="3.40.970.10">
    <property type="entry name" value="Ribonuclease H1, N-terminal domain"/>
    <property type="match status" value="1"/>
</dbReference>
<organism evidence="11 12">
    <name type="scientific">Daphnia pulex</name>
    <name type="common">Water flea</name>
    <dbReference type="NCBI Taxonomy" id="6669"/>
    <lineage>
        <taxon>Eukaryota</taxon>
        <taxon>Metazoa</taxon>
        <taxon>Ecdysozoa</taxon>
        <taxon>Arthropoda</taxon>
        <taxon>Crustacea</taxon>
        <taxon>Branchiopoda</taxon>
        <taxon>Diplostraca</taxon>
        <taxon>Cladocera</taxon>
        <taxon>Anomopoda</taxon>
        <taxon>Daphniidae</taxon>
        <taxon>Daphnia</taxon>
    </lineage>
</organism>
<keyword evidence="4" id="KW-0540">Nuclease</keyword>
<dbReference type="GO" id="GO:0046872">
    <property type="term" value="F:metal ion binding"/>
    <property type="evidence" value="ECO:0007669"/>
    <property type="project" value="UniProtKB-KW"/>
</dbReference>
<name>E9GA95_DAPPU</name>
<evidence type="ECO:0000256" key="7">
    <source>
        <dbReference type="ARBA" id="ARBA00022801"/>
    </source>
</evidence>